<dbReference type="PROSITE" id="PS51318">
    <property type="entry name" value="TAT"/>
    <property type="match status" value="1"/>
</dbReference>
<evidence type="ECO:0000313" key="4">
    <source>
        <dbReference type="EMBL" id="KKB57446.1"/>
    </source>
</evidence>
<evidence type="ECO:0000313" key="5">
    <source>
        <dbReference type="Proteomes" id="UP000033035"/>
    </source>
</evidence>
<proteinExistence type="predicted"/>
<keyword evidence="5" id="KW-1185">Reference proteome</keyword>
<dbReference type="InterPro" id="IPR000683">
    <property type="entry name" value="Gfo/Idh/MocA-like_OxRdtase_N"/>
</dbReference>
<dbReference type="SUPFAM" id="SSF51735">
    <property type="entry name" value="NAD(P)-binding Rossmann-fold domains"/>
    <property type="match status" value="1"/>
</dbReference>
<keyword evidence="1" id="KW-0732">Signal</keyword>
<dbReference type="PANTHER" id="PTHR43818:SF5">
    <property type="entry name" value="OXIDOREDUCTASE FAMILY PROTEIN"/>
    <property type="match status" value="1"/>
</dbReference>
<evidence type="ECO:0000259" key="2">
    <source>
        <dbReference type="Pfam" id="PF01408"/>
    </source>
</evidence>
<dbReference type="Pfam" id="PF01408">
    <property type="entry name" value="GFO_IDH_MocA"/>
    <property type="match status" value="1"/>
</dbReference>
<dbReference type="HOGENOM" id="CLU_023194_24_0_10"/>
<dbReference type="InterPro" id="IPR043906">
    <property type="entry name" value="Gfo/Idh/MocA_OxRdtase_bact_C"/>
</dbReference>
<dbReference type="NCBIfam" id="TIGR01409">
    <property type="entry name" value="TAT_signal_seq"/>
    <property type="match status" value="1"/>
</dbReference>
<protein>
    <submittedName>
        <fullName evidence="4">Tat (Twin-arginine translocation) pathway signal sequence</fullName>
    </submittedName>
</protein>
<name>A0A0F5JI09_9BACT</name>
<feature type="domain" description="Gfo/Idh/MocA-like oxidoreductase N-terminal" evidence="2">
    <location>
        <begin position="44"/>
        <end position="170"/>
    </location>
</feature>
<feature type="chain" id="PRO_5002490381" evidence="1">
    <location>
        <begin position="28"/>
        <end position="448"/>
    </location>
</feature>
<accession>A0A0F5JI09</accession>
<gene>
    <name evidence="4" type="ORF">HMPREF1536_02168</name>
</gene>
<reference evidence="4 5" key="1">
    <citation type="submission" date="2013-04" db="EMBL/GenBank/DDBJ databases">
        <title>The Genome Sequence of Parabacteroides gordonii DSM 23371.</title>
        <authorList>
            <consortium name="The Broad Institute Genomics Platform"/>
            <person name="Earl A."/>
            <person name="Ward D."/>
            <person name="Feldgarden M."/>
            <person name="Gevers D."/>
            <person name="Martens E."/>
            <person name="Sakamoto M."/>
            <person name="Benno Y."/>
            <person name="Suzuki N."/>
            <person name="Matsunaga N."/>
            <person name="Koshihara K."/>
            <person name="Seki M."/>
            <person name="Komiya H."/>
            <person name="Walker B."/>
            <person name="Young S."/>
            <person name="Zeng Q."/>
            <person name="Gargeya S."/>
            <person name="Fitzgerald M."/>
            <person name="Haas B."/>
            <person name="Abouelleil A."/>
            <person name="Allen A.W."/>
            <person name="Alvarado L."/>
            <person name="Arachchi H.M."/>
            <person name="Berlin A.M."/>
            <person name="Chapman S.B."/>
            <person name="Gainer-Dewar J."/>
            <person name="Goldberg J."/>
            <person name="Griggs A."/>
            <person name="Gujja S."/>
            <person name="Hansen M."/>
            <person name="Howarth C."/>
            <person name="Imamovic A."/>
            <person name="Ireland A."/>
            <person name="Larimer J."/>
            <person name="McCowan C."/>
            <person name="Murphy C."/>
            <person name="Pearson M."/>
            <person name="Poon T.W."/>
            <person name="Priest M."/>
            <person name="Roberts A."/>
            <person name="Saif S."/>
            <person name="Shea T."/>
            <person name="Sisk P."/>
            <person name="Sykes S."/>
            <person name="Wortman J."/>
            <person name="Nusbaum C."/>
            <person name="Birren B."/>
        </authorList>
    </citation>
    <scope>NUCLEOTIDE SEQUENCE [LARGE SCALE GENOMIC DNA]</scope>
    <source>
        <strain evidence="4 5">MS-1</strain>
    </source>
</reference>
<evidence type="ECO:0000256" key="1">
    <source>
        <dbReference type="SAM" id="SignalP"/>
    </source>
</evidence>
<dbReference type="EMBL" id="AQHW01000013">
    <property type="protein sequence ID" value="KKB57446.1"/>
    <property type="molecule type" value="Genomic_DNA"/>
</dbReference>
<dbReference type="GO" id="GO:0000166">
    <property type="term" value="F:nucleotide binding"/>
    <property type="evidence" value="ECO:0007669"/>
    <property type="project" value="InterPro"/>
</dbReference>
<dbReference type="RefSeq" id="WP_028730362.1">
    <property type="nucleotide sequence ID" value="NZ_KE386765.1"/>
</dbReference>
<dbReference type="SUPFAM" id="SSF55347">
    <property type="entry name" value="Glyceraldehyde-3-phosphate dehydrogenase-like, C-terminal domain"/>
    <property type="match status" value="1"/>
</dbReference>
<feature type="signal peptide" evidence="1">
    <location>
        <begin position="1"/>
        <end position="27"/>
    </location>
</feature>
<dbReference type="InterPro" id="IPR036291">
    <property type="entry name" value="NAD(P)-bd_dom_sf"/>
</dbReference>
<dbReference type="PATRIC" id="fig|1203610.3.peg.2225"/>
<dbReference type="Pfam" id="PF19051">
    <property type="entry name" value="GFO_IDH_MocA_C2"/>
    <property type="match status" value="1"/>
</dbReference>
<dbReference type="InterPro" id="IPR006311">
    <property type="entry name" value="TAT_signal"/>
</dbReference>
<feature type="domain" description="Gfo/Idh/MocA-like oxidoreductase bacterial type C-terminal" evidence="3">
    <location>
        <begin position="211"/>
        <end position="263"/>
    </location>
</feature>
<dbReference type="PANTHER" id="PTHR43818">
    <property type="entry name" value="BCDNA.GH03377"/>
    <property type="match status" value="1"/>
</dbReference>
<dbReference type="Gene3D" id="3.40.50.720">
    <property type="entry name" value="NAD(P)-binding Rossmann-like Domain"/>
    <property type="match status" value="1"/>
</dbReference>
<evidence type="ECO:0000259" key="3">
    <source>
        <dbReference type="Pfam" id="PF19051"/>
    </source>
</evidence>
<dbReference type="AlphaFoldDB" id="A0A0F5JI09"/>
<dbReference type="Gene3D" id="3.30.360.10">
    <property type="entry name" value="Dihydrodipicolinate Reductase, domain 2"/>
    <property type="match status" value="1"/>
</dbReference>
<organism evidence="4 5">
    <name type="scientific">Parabacteroides gordonii MS-1 = DSM 23371</name>
    <dbReference type="NCBI Taxonomy" id="1203610"/>
    <lineage>
        <taxon>Bacteria</taxon>
        <taxon>Pseudomonadati</taxon>
        <taxon>Bacteroidota</taxon>
        <taxon>Bacteroidia</taxon>
        <taxon>Bacteroidales</taxon>
        <taxon>Tannerellaceae</taxon>
        <taxon>Parabacteroides</taxon>
    </lineage>
</organism>
<dbReference type="STRING" id="1203610.HMPREF1536_02168"/>
<comment type="caution">
    <text evidence="4">The sequence shown here is derived from an EMBL/GenBank/DDBJ whole genome shotgun (WGS) entry which is preliminary data.</text>
</comment>
<dbReference type="Proteomes" id="UP000033035">
    <property type="component" value="Unassembled WGS sequence"/>
</dbReference>
<dbReference type="InterPro" id="IPR050463">
    <property type="entry name" value="Gfo/Idh/MocA_oxidrdct_glycsds"/>
</dbReference>
<dbReference type="InterPro" id="IPR019546">
    <property type="entry name" value="TAT_signal_bac_arc"/>
</dbReference>
<sequence length="448" mass="50146">MTTRRKFLKSSTMLAAGLGISPLLSSASPSPATQKKEEVVNGRVNIAVIGVGMGCRDLQGALTDNPWVHCVGMCDVNKVRLDEQIARFKADYPEQTASVKAYNDFREVLANKDIDGVIIATPDHWHPYIFVEALKAGKAIYVEKPVANSISECNVMMDVQKKYRGIVTTGLWQTSQRYFKAANEILKSGVLGDVYKVQLWLCQSTNPRPGVADSSAPSTLDYNMWLGPAPERPFNNSRFRGWRGFWDYGGGQQTDWGVHWIDSAFDGLKALGLCDREYPEAVFSTAYKDPTSFNETPSCQTSIFQYKNFHIEWAQQVAYLYNRNQGVAWVGSKATLVCNRDGYELIPEKTREGILLTDRAQLIGKFEDGGVEAHATNWCKCILNKSTATNSPIEKGVFATILAHMANISYLTGTRVAYDPNARKFVNNPKADAYLKKVYREPWRFPEI</sequence>